<dbReference type="PROSITE" id="PS50082">
    <property type="entry name" value="WD_REPEATS_2"/>
    <property type="match status" value="2"/>
</dbReference>
<evidence type="ECO:0000313" key="4">
    <source>
        <dbReference type="Proteomes" id="UP001378592"/>
    </source>
</evidence>
<name>A0AAN9YX19_9ORTH</name>
<keyword evidence="4" id="KW-1185">Reference proteome</keyword>
<feature type="repeat" description="WD" evidence="1">
    <location>
        <begin position="579"/>
        <end position="620"/>
    </location>
</feature>
<evidence type="ECO:0000256" key="2">
    <source>
        <dbReference type="SAM" id="MobiDB-lite"/>
    </source>
</evidence>
<protein>
    <recommendedName>
        <fullName evidence="5">WD repeat-containing protein 27</fullName>
    </recommendedName>
</protein>
<feature type="region of interest" description="Disordered" evidence="2">
    <location>
        <begin position="455"/>
        <end position="507"/>
    </location>
</feature>
<evidence type="ECO:0008006" key="5">
    <source>
        <dbReference type="Google" id="ProtNLM"/>
    </source>
</evidence>
<gene>
    <name evidence="3" type="ORF">R5R35_007074</name>
</gene>
<dbReference type="Pfam" id="PF00400">
    <property type="entry name" value="WD40"/>
    <property type="match status" value="3"/>
</dbReference>
<reference evidence="3 4" key="1">
    <citation type="submission" date="2024-03" db="EMBL/GenBank/DDBJ databases">
        <title>The genome assembly and annotation of the cricket Gryllus longicercus Weissman &amp; Gray.</title>
        <authorList>
            <person name="Szrajer S."/>
            <person name="Gray D."/>
            <person name="Ylla G."/>
        </authorList>
    </citation>
    <scope>NUCLEOTIDE SEQUENCE [LARGE SCALE GENOMIC DNA]</scope>
    <source>
        <strain evidence="3">DAG 2021-001</strain>
        <tissue evidence="3">Whole body minus gut</tissue>
    </source>
</reference>
<dbReference type="Gene3D" id="2.130.10.10">
    <property type="entry name" value="YVTN repeat-like/Quinoprotein amine dehydrogenase"/>
    <property type="match status" value="3"/>
</dbReference>
<dbReference type="InterPro" id="IPR001680">
    <property type="entry name" value="WD40_rpt"/>
</dbReference>
<dbReference type="SUPFAM" id="SSF50978">
    <property type="entry name" value="WD40 repeat-like"/>
    <property type="match status" value="2"/>
</dbReference>
<dbReference type="Proteomes" id="UP001378592">
    <property type="component" value="Unassembled WGS sequence"/>
</dbReference>
<dbReference type="EMBL" id="JAZDUA010000428">
    <property type="protein sequence ID" value="KAK7792757.1"/>
    <property type="molecule type" value="Genomic_DNA"/>
</dbReference>
<dbReference type="SMART" id="SM00320">
    <property type="entry name" value="WD40"/>
    <property type="match status" value="6"/>
</dbReference>
<keyword evidence="1" id="KW-0853">WD repeat</keyword>
<dbReference type="AlphaFoldDB" id="A0AAN9YX19"/>
<proteinExistence type="predicted"/>
<dbReference type="PANTHER" id="PTHR44525">
    <property type="entry name" value="WD REPEAT-CONTAINING PROTEIN 27"/>
    <property type="match status" value="1"/>
</dbReference>
<accession>A0AAN9YX19</accession>
<feature type="compositionally biased region" description="Low complexity" evidence="2">
    <location>
        <begin position="497"/>
        <end position="507"/>
    </location>
</feature>
<comment type="caution">
    <text evidence="3">The sequence shown here is derived from an EMBL/GenBank/DDBJ whole genome shotgun (WGS) entry which is preliminary data.</text>
</comment>
<evidence type="ECO:0000313" key="3">
    <source>
        <dbReference type="EMBL" id="KAK7792757.1"/>
    </source>
</evidence>
<dbReference type="InterPro" id="IPR015943">
    <property type="entry name" value="WD40/YVTN_repeat-like_dom_sf"/>
</dbReference>
<evidence type="ECO:0000256" key="1">
    <source>
        <dbReference type="PROSITE-ProRule" id="PRU00221"/>
    </source>
</evidence>
<dbReference type="InterPro" id="IPR036322">
    <property type="entry name" value="WD40_repeat_dom_sf"/>
</dbReference>
<organism evidence="3 4">
    <name type="scientific">Gryllus longicercus</name>
    <dbReference type="NCBI Taxonomy" id="2509291"/>
    <lineage>
        <taxon>Eukaryota</taxon>
        <taxon>Metazoa</taxon>
        <taxon>Ecdysozoa</taxon>
        <taxon>Arthropoda</taxon>
        <taxon>Hexapoda</taxon>
        <taxon>Insecta</taxon>
        <taxon>Pterygota</taxon>
        <taxon>Neoptera</taxon>
        <taxon>Polyneoptera</taxon>
        <taxon>Orthoptera</taxon>
        <taxon>Ensifera</taxon>
        <taxon>Gryllidea</taxon>
        <taxon>Grylloidea</taxon>
        <taxon>Gryllidae</taxon>
        <taxon>Gryllinae</taxon>
        <taxon>Gryllus</taxon>
    </lineage>
</organism>
<sequence length="866" mass="96450">MHIIIADSWEGPDNYCSDKCSPVFIKNFIVSVTCDQKTVNIWEPNSILDSRISLVAHKRKINALAVSPKNQNFICTCSDDKIVLWKVNCMSSSDTCTDGNASPVGVTFAFDSGYVDYCTFSWNDEWLALCRENEILIIKIKWSEDSDKNFDVSHHGTVETNSGSGNLCAFSPWNCEIIVTTEDSSYFKVWNILTMNLLYKSPKIGMYSITHCSFANSPPYLLLGTNGGIVSIFSFNENNIPKCLMNVNVNKAFSISEECLGCGEADHYLKQKRSNESVELKSECGEIGCFVFGVYLFKREMQLFNKEARDDTSENISISSFLSCSDQTLKSILYPNALIAVCCNLGIALYNCNSWECEAVLKTLDMFPPSTLPSKSLPLISFLVIGGDSLDNFFCLVKMSPSHSKILILKLQALEENFKDIKLTKGTVDSNQGKSVIPLETVRKSSPLRYQMSSHLSAQASPYTSKELKKKSSGYGKTSRTQMFFPVINKKNQNKNSTGGSQKQLKSSKSFIEHISDQSISESGPPTKAGLKFCVWETTGTAVQLATAGDGENMACSSTASYICVLKSSDLNPEKGLNLIGHNGPVNSLHYSLNSKWLVSSSFDATAKVWDWRHKKCIINIDSSTAGPKSSENNIRKEGNKNSIAQARFYYMDQFVLTISQDYLELFSHLLHEIDSHQVQDFRTKRISKINVPAQHITCFSAANQFHSYIILCCCSNRSLQVYDMNVQKFVSVLENIHSRPAHHLKQMEGSQFLAHPPGMYNLFLTAAVCDSTKLWDLRSGRCVQKYCQHVNRAYSSGIDISPCGCYVAAGSEDKYVYLYDTRKCSDYLHKLGGLGDIVMDVSFNPRKPMLVAAALNGCITSYTAT</sequence>
<dbReference type="PANTHER" id="PTHR44525:SF1">
    <property type="entry name" value="WD REPEAT-CONTAINING PROTEIN 27"/>
    <property type="match status" value="1"/>
</dbReference>
<dbReference type="PROSITE" id="PS50294">
    <property type="entry name" value="WD_REPEATS_REGION"/>
    <property type="match status" value="1"/>
</dbReference>
<feature type="repeat" description="WD" evidence="1">
    <location>
        <begin position="54"/>
        <end position="95"/>
    </location>
</feature>
<dbReference type="InterPro" id="IPR042411">
    <property type="entry name" value="WDR27"/>
</dbReference>
<feature type="compositionally biased region" description="Polar residues" evidence="2">
    <location>
        <begin position="455"/>
        <end position="464"/>
    </location>
</feature>